<evidence type="ECO:0000313" key="3">
    <source>
        <dbReference type="Proteomes" id="UP001501752"/>
    </source>
</evidence>
<protein>
    <submittedName>
        <fullName evidence="2">TIGR03086 family metal-binding protein</fullName>
    </submittedName>
</protein>
<organism evidence="2 3">
    <name type="scientific">Kitasatospora terrestris</name>
    <dbReference type="NCBI Taxonomy" id="258051"/>
    <lineage>
        <taxon>Bacteria</taxon>
        <taxon>Bacillati</taxon>
        <taxon>Actinomycetota</taxon>
        <taxon>Actinomycetes</taxon>
        <taxon>Kitasatosporales</taxon>
        <taxon>Streptomycetaceae</taxon>
        <taxon>Kitasatospora</taxon>
    </lineage>
</organism>
<dbReference type="NCBIfam" id="TIGR03086">
    <property type="entry name" value="TIGR03086 family metal-binding protein"/>
    <property type="match status" value="1"/>
</dbReference>
<dbReference type="EMBL" id="BAABIS010000001">
    <property type="protein sequence ID" value="GAA4841089.1"/>
    <property type="molecule type" value="Genomic_DNA"/>
</dbReference>
<evidence type="ECO:0000313" key="2">
    <source>
        <dbReference type="EMBL" id="GAA4841089.1"/>
    </source>
</evidence>
<sequence length="204" mass="21330">MARGSSEDEQELLRLHAGALERFGRLVEEAGAGQWEDPTPCSDWTVRDLVNHVTVEQLWVPAMLAGSSVAEVGDRYDGDVLGDDPAAAWRAAAAAALAAFAEPGALGRTVHLSYGDRPAEGYCREMTVDAVVHGWDLAVGLGADARMAADAAEFALAEVTPYADALVASGLFAPPVSVPVGADVQTRLLGLVGRDATDPFGSDR</sequence>
<reference evidence="3" key="1">
    <citation type="journal article" date="2019" name="Int. J. Syst. Evol. Microbiol.">
        <title>The Global Catalogue of Microorganisms (GCM) 10K type strain sequencing project: providing services to taxonomists for standard genome sequencing and annotation.</title>
        <authorList>
            <consortium name="The Broad Institute Genomics Platform"/>
            <consortium name="The Broad Institute Genome Sequencing Center for Infectious Disease"/>
            <person name="Wu L."/>
            <person name="Ma J."/>
        </authorList>
    </citation>
    <scope>NUCLEOTIDE SEQUENCE [LARGE SCALE GENOMIC DNA]</scope>
    <source>
        <strain evidence="3">JCM 13006</strain>
    </source>
</reference>
<dbReference type="InterPro" id="IPR024344">
    <property type="entry name" value="MDMPI_metal-binding"/>
</dbReference>
<dbReference type="SUPFAM" id="SSF109854">
    <property type="entry name" value="DinB/YfiT-like putative metalloenzymes"/>
    <property type="match status" value="1"/>
</dbReference>
<name>A0ABP9DDA0_9ACTN</name>
<dbReference type="InterPro" id="IPR034660">
    <property type="entry name" value="DinB/YfiT-like"/>
</dbReference>
<accession>A0ABP9DDA0</accession>
<keyword evidence="3" id="KW-1185">Reference proteome</keyword>
<dbReference type="Gene3D" id="1.20.120.450">
    <property type="entry name" value="dinb family like domain"/>
    <property type="match status" value="1"/>
</dbReference>
<feature type="domain" description="Mycothiol-dependent maleylpyruvate isomerase metal-binding" evidence="1">
    <location>
        <begin position="19"/>
        <end position="138"/>
    </location>
</feature>
<dbReference type="InterPro" id="IPR017517">
    <property type="entry name" value="Maleyloyr_isom"/>
</dbReference>
<dbReference type="Pfam" id="PF11716">
    <property type="entry name" value="MDMPI_N"/>
    <property type="match status" value="1"/>
</dbReference>
<dbReference type="NCBIfam" id="TIGR03083">
    <property type="entry name" value="maleylpyruvate isomerase family mycothiol-dependent enzyme"/>
    <property type="match status" value="1"/>
</dbReference>
<comment type="caution">
    <text evidence="2">The sequence shown here is derived from an EMBL/GenBank/DDBJ whole genome shotgun (WGS) entry which is preliminary data.</text>
</comment>
<dbReference type="Proteomes" id="UP001501752">
    <property type="component" value="Unassembled WGS sequence"/>
</dbReference>
<gene>
    <name evidence="2" type="ORF">GCM10023235_15900</name>
</gene>
<dbReference type="InterPro" id="IPR017520">
    <property type="entry name" value="CHP03086"/>
</dbReference>
<proteinExistence type="predicted"/>
<dbReference type="RefSeq" id="WP_345696053.1">
    <property type="nucleotide sequence ID" value="NZ_BAABIS010000001.1"/>
</dbReference>
<evidence type="ECO:0000259" key="1">
    <source>
        <dbReference type="Pfam" id="PF11716"/>
    </source>
</evidence>